<name>A0A921MB96_9MICO</name>
<accession>A0A921MB96</accession>
<keyword evidence="2" id="KW-0032">Aminotransferase</keyword>
<comment type="caution">
    <text evidence="2">The sequence shown here is derived from an EMBL/GenBank/DDBJ whole genome shotgun (WGS) entry which is preliminary data.</text>
</comment>
<dbReference type="AlphaFoldDB" id="A0A921MB96"/>
<comment type="similarity">
    <text evidence="1">Belongs to the class-IV pyridoxal-phosphate-dependent aminotransferase family.</text>
</comment>
<reference evidence="2" key="1">
    <citation type="journal article" date="2021" name="PeerJ">
        <title>Extensive microbial diversity within the chicken gut microbiome revealed by metagenomics and culture.</title>
        <authorList>
            <person name="Gilroy R."/>
            <person name="Ravi A."/>
            <person name="Getino M."/>
            <person name="Pursley I."/>
            <person name="Horton D.L."/>
            <person name="Alikhan N.F."/>
            <person name="Baker D."/>
            <person name="Gharbi K."/>
            <person name="Hall N."/>
            <person name="Watson M."/>
            <person name="Adriaenssens E.M."/>
            <person name="Foster-Nyarko E."/>
            <person name="Jarju S."/>
            <person name="Secka A."/>
            <person name="Antonio M."/>
            <person name="Oren A."/>
            <person name="Chaudhuri R.R."/>
            <person name="La Ragione R."/>
            <person name="Hildebrand F."/>
            <person name="Pallen M.J."/>
        </authorList>
    </citation>
    <scope>NUCLEOTIDE SEQUENCE</scope>
    <source>
        <strain evidence="2">ChiGjej5B5-7349</strain>
    </source>
</reference>
<dbReference type="PANTHER" id="PTHR42743">
    <property type="entry name" value="AMINO-ACID AMINOTRANSFERASE"/>
    <property type="match status" value="1"/>
</dbReference>
<proteinExistence type="inferred from homology"/>
<keyword evidence="2" id="KW-0808">Transferase</keyword>
<dbReference type="PANTHER" id="PTHR42743:SF11">
    <property type="entry name" value="AMINODEOXYCHORISMATE LYASE"/>
    <property type="match status" value="1"/>
</dbReference>
<dbReference type="InterPro" id="IPR036038">
    <property type="entry name" value="Aminotransferase-like"/>
</dbReference>
<dbReference type="InterPro" id="IPR050571">
    <property type="entry name" value="Class-IV_PLP-Dep_Aminotrnsfr"/>
</dbReference>
<dbReference type="GO" id="GO:0005829">
    <property type="term" value="C:cytosol"/>
    <property type="evidence" value="ECO:0007669"/>
    <property type="project" value="TreeGrafter"/>
</dbReference>
<dbReference type="Gene3D" id="3.20.10.10">
    <property type="entry name" value="D-amino Acid Aminotransferase, subunit A, domain 2"/>
    <property type="match status" value="1"/>
</dbReference>
<dbReference type="InterPro" id="IPR001544">
    <property type="entry name" value="Aminotrans_IV"/>
</dbReference>
<evidence type="ECO:0000313" key="3">
    <source>
        <dbReference type="Proteomes" id="UP000784435"/>
    </source>
</evidence>
<evidence type="ECO:0000256" key="1">
    <source>
        <dbReference type="ARBA" id="ARBA00009320"/>
    </source>
</evidence>
<dbReference type="SUPFAM" id="SSF56752">
    <property type="entry name" value="D-aminoacid aminotransferase-like PLP-dependent enzymes"/>
    <property type="match status" value="1"/>
</dbReference>
<dbReference type="Proteomes" id="UP000784435">
    <property type="component" value="Unassembled WGS sequence"/>
</dbReference>
<dbReference type="InterPro" id="IPR043131">
    <property type="entry name" value="BCAT-like_N"/>
</dbReference>
<gene>
    <name evidence="2" type="ORF">K8V08_00410</name>
</gene>
<reference evidence="2" key="2">
    <citation type="submission" date="2021-09" db="EMBL/GenBank/DDBJ databases">
        <authorList>
            <person name="Gilroy R."/>
        </authorList>
    </citation>
    <scope>NUCLEOTIDE SEQUENCE</scope>
    <source>
        <strain evidence="2">ChiGjej5B5-7349</strain>
    </source>
</reference>
<evidence type="ECO:0000313" key="2">
    <source>
        <dbReference type="EMBL" id="HJG78858.1"/>
    </source>
</evidence>
<dbReference type="InterPro" id="IPR043132">
    <property type="entry name" value="BCAT-like_C"/>
</dbReference>
<dbReference type="Pfam" id="PF01063">
    <property type="entry name" value="Aminotran_4"/>
    <property type="match status" value="1"/>
</dbReference>
<dbReference type="GO" id="GO:0046394">
    <property type="term" value="P:carboxylic acid biosynthetic process"/>
    <property type="evidence" value="ECO:0007669"/>
    <property type="project" value="UniProtKB-ARBA"/>
</dbReference>
<sequence length="313" mass="33129">MHTPLALIDVTAGTVRTARLEEAHFPVEDLAIHRGEGIFETVLVSVGPAAAASTAPRPHRIHSEEAHFERFQQSAAMLELPDPPRALFDEAVAAVIDQVVAGLDDSVTEFSVRYALSRGLDAHADTAAHAAVGTPSGARGWAFPISVTPVQAAQRTDGVRVVTLDRGYDAYLGERAPWLLIGAKTLSYAVNQAAARHAKAQGADEALFVSRDGLVLEGPTANLVIRRGDALLTPDPRAGLLHGTTQRAAFTGAEAAGHSVRYTDLTVEDVLAADGAWLLSSTRTAVPILSLDGRELTVDGPLTAQLHDWIRAA</sequence>
<dbReference type="Gene3D" id="3.30.470.10">
    <property type="match status" value="1"/>
</dbReference>
<dbReference type="EMBL" id="DYUK01000014">
    <property type="protein sequence ID" value="HJG78858.1"/>
    <property type="molecule type" value="Genomic_DNA"/>
</dbReference>
<organism evidence="2 3">
    <name type="scientific">Brevibacterium senegalense</name>
    <dbReference type="NCBI Taxonomy" id="1033736"/>
    <lineage>
        <taxon>Bacteria</taxon>
        <taxon>Bacillati</taxon>
        <taxon>Actinomycetota</taxon>
        <taxon>Actinomycetes</taxon>
        <taxon>Micrococcales</taxon>
        <taxon>Brevibacteriaceae</taxon>
        <taxon>Brevibacterium</taxon>
    </lineage>
</organism>
<dbReference type="GO" id="GO:0008483">
    <property type="term" value="F:transaminase activity"/>
    <property type="evidence" value="ECO:0007669"/>
    <property type="project" value="UniProtKB-KW"/>
</dbReference>
<protein>
    <submittedName>
        <fullName evidence="2">Aminotransferase class IV</fullName>
    </submittedName>
</protein>